<keyword evidence="7" id="KW-1185">Reference proteome</keyword>
<evidence type="ECO:0000256" key="3">
    <source>
        <dbReference type="ARBA" id="ARBA00022801"/>
    </source>
</evidence>
<evidence type="ECO:0000259" key="5">
    <source>
        <dbReference type="Pfam" id="PF06441"/>
    </source>
</evidence>
<proteinExistence type="inferred from homology"/>
<dbReference type="RefSeq" id="WP_024504945.1">
    <property type="nucleotide sequence ID" value="NZ_CP088148.1"/>
</dbReference>
<dbReference type="PANTHER" id="PTHR21661">
    <property type="entry name" value="EPOXIDE HYDROLASE 1-RELATED"/>
    <property type="match status" value="1"/>
</dbReference>
<evidence type="ECO:0000256" key="4">
    <source>
        <dbReference type="PIRSR" id="PIRSR001112-1"/>
    </source>
</evidence>
<dbReference type="Gene3D" id="3.40.50.1820">
    <property type="entry name" value="alpha/beta hydrolase"/>
    <property type="match status" value="1"/>
</dbReference>
<sequence>MALSSPSRRGFLSMSAAASIVTLGVTGTFSLLPAQPAGAAQEGAVYPFQVNVPEEALVDLRRRVRATRWPAKETVKDESQGVQLANLQKLVRYWGTDYDWRKVEKTLNALPMFLTEIDGLRIQFIHVKSKHPNALPLIITHGWPGSILELLKVIGPLTDPTAHGGTAEDAFDLVLPSMPGYGFSDQPTEPGWDADRIGLAWDVLMRRLGYEHYVAAGGDWGSVVCDKMAHQAPAGLLGIHVNMPATVPPEVAKFMRAGDPAPDGLSADEKAAYDQLNTFFAKNGAYGSMMTTRPQTVGYGLSDSPAGLAAWMYDKFAQWTYSGGEPERSLTKDEMLDDITLYWLTNSAISSAQLYWENNANNFNAVDISIPAAVTIFPGEIYRAPRSWTERSYHKLIYFNVVDKGGHFAQWEEPQLFSAEMRAAFRSLRQLT</sequence>
<dbReference type="InterPro" id="IPR006311">
    <property type="entry name" value="TAT_signal"/>
</dbReference>
<dbReference type="InterPro" id="IPR029058">
    <property type="entry name" value="AB_hydrolase_fold"/>
</dbReference>
<comment type="similarity">
    <text evidence="1">Belongs to the peptidase S33 family.</text>
</comment>
<organism evidence="6 7">
    <name type="scientific">Mesorhizobium ciceri</name>
    <dbReference type="NCBI Taxonomy" id="39645"/>
    <lineage>
        <taxon>Bacteria</taxon>
        <taxon>Pseudomonadati</taxon>
        <taxon>Pseudomonadota</taxon>
        <taxon>Alphaproteobacteria</taxon>
        <taxon>Hyphomicrobiales</taxon>
        <taxon>Phyllobacteriaceae</taxon>
        <taxon>Mesorhizobium</taxon>
    </lineage>
</organism>
<dbReference type="PRINTS" id="PR00412">
    <property type="entry name" value="EPOXHYDRLASE"/>
</dbReference>
<dbReference type="PANTHER" id="PTHR21661:SF35">
    <property type="entry name" value="EPOXIDE HYDROLASE"/>
    <property type="match status" value="1"/>
</dbReference>
<dbReference type="GO" id="GO:0097176">
    <property type="term" value="P:epoxide metabolic process"/>
    <property type="evidence" value="ECO:0007669"/>
    <property type="project" value="TreeGrafter"/>
</dbReference>
<geneLocation type="plasmid" evidence="6 7">
    <name>unnamed</name>
</geneLocation>
<feature type="domain" description="Epoxide hydrolase N-terminal" evidence="5">
    <location>
        <begin position="46"/>
        <end position="149"/>
    </location>
</feature>
<dbReference type="EMBL" id="CP088148">
    <property type="protein sequence ID" value="UTU55366.1"/>
    <property type="molecule type" value="Genomic_DNA"/>
</dbReference>
<reference evidence="6 7" key="1">
    <citation type="journal article" date="2022" name="Microbiol. Resour. Announc.">
        <title>Complete Genome Sequence of Mesorhizobium ciceri Strain R30, a Rhizobium Used as a Commercial Inoculant for Chickpea in Argentina.</title>
        <authorList>
            <person name="Foresto E."/>
            <person name="Revale S."/>
            <person name="Primo E."/>
            <person name="Nievas F."/>
            <person name="Carezzano E."/>
            <person name="Puente M."/>
            <person name="Alzari P."/>
            <person name="Mart M."/>
            <person name="Ben-Assaya M."/>
            <person name="Mornico D."/>
            <person name="Santoro M."/>
            <person name="Mart F."/>
            <person name="Giordano W."/>
            <person name="Bogino P."/>
        </authorList>
    </citation>
    <scope>NUCLEOTIDE SEQUENCE [LARGE SCALE GENOMIC DNA]</scope>
    <source>
        <strain evidence="6 7">R30</strain>
    </source>
</reference>
<dbReference type="Proteomes" id="UP001060070">
    <property type="component" value="Plasmid unnamed"/>
</dbReference>
<evidence type="ECO:0000313" key="7">
    <source>
        <dbReference type="Proteomes" id="UP001060070"/>
    </source>
</evidence>
<dbReference type="AlphaFoldDB" id="A0AB38TK44"/>
<dbReference type="InterPro" id="IPR000639">
    <property type="entry name" value="Epox_hydrolase-like"/>
</dbReference>
<dbReference type="SUPFAM" id="SSF53474">
    <property type="entry name" value="alpha/beta-Hydrolases"/>
    <property type="match status" value="1"/>
</dbReference>
<protein>
    <submittedName>
        <fullName evidence="6">Epoxide hydrolase 1</fullName>
    </submittedName>
</protein>
<feature type="active site" description="Proton donor" evidence="4">
    <location>
        <position position="355"/>
    </location>
</feature>
<gene>
    <name evidence="6" type="ORF">LRP29_31440</name>
</gene>
<evidence type="ECO:0000256" key="1">
    <source>
        <dbReference type="ARBA" id="ARBA00010088"/>
    </source>
</evidence>
<dbReference type="PIRSF" id="PIRSF001112">
    <property type="entry name" value="Epoxide_hydrolase"/>
    <property type="match status" value="1"/>
</dbReference>
<accession>A0AB38TK44</accession>
<dbReference type="PROSITE" id="PS51318">
    <property type="entry name" value="TAT"/>
    <property type="match status" value="1"/>
</dbReference>
<dbReference type="InterPro" id="IPR016292">
    <property type="entry name" value="Epoxide_hydrolase"/>
</dbReference>
<evidence type="ECO:0000313" key="6">
    <source>
        <dbReference type="EMBL" id="UTU55366.1"/>
    </source>
</evidence>
<keyword evidence="3 6" id="KW-0378">Hydrolase</keyword>
<dbReference type="InterPro" id="IPR010497">
    <property type="entry name" value="Epoxide_hydro_N"/>
</dbReference>
<name>A0AB38TK44_9HYPH</name>
<feature type="active site" description="Proton acceptor" evidence="4">
    <location>
        <position position="407"/>
    </location>
</feature>
<dbReference type="GO" id="GO:0004301">
    <property type="term" value="F:epoxide hydrolase activity"/>
    <property type="evidence" value="ECO:0007669"/>
    <property type="project" value="TreeGrafter"/>
</dbReference>
<feature type="active site" description="Nucleophile" evidence="4">
    <location>
        <position position="219"/>
    </location>
</feature>
<keyword evidence="6" id="KW-0614">Plasmid</keyword>
<evidence type="ECO:0000256" key="2">
    <source>
        <dbReference type="ARBA" id="ARBA00022797"/>
    </source>
</evidence>
<dbReference type="Pfam" id="PF06441">
    <property type="entry name" value="EHN"/>
    <property type="match status" value="1"/>
</dbReference>
<keyword evidence="2" id="KW-0058">Aromatic hydrocarbons catabolism</keyword>